<proteinExistence type="predicted"/>
<sequence>MVFTPEIFTAPFYLTSKRQSQKLRNRLLISNNLY</sequence>
<dbReference type="EMBL" id="JAGGKT010000002">
    <property type="protein sequence ID" value="MBP1931067.1"/>
    <property type="molecule type" value="Genomic_DNA"/>
</dbReference>
<organism evidence="1 2">
    <name type="scientific">Ammoniphilus resinae</name>
    <dbReference type="NCBI Taxonomy" id="861532"/>
    <lineage>
        <taxon>Bacteria</taxon>
        <taxon>Bacillati</taxon>
        <taxon>Bacillota</taxon>
        <taxon>Bacilli</taxon>
        <taxon>Bacillales</taxon>
        <taxon>Paenibacillaceae</taxon>
        <taxon>Aneurinibacillus group</taxon>
        <taxon>Ammoniphilus</taxon>
    </lineage>
</organism>
<dbReference type="Proteomes" id="UP001519343">
    <property type="component" value="Unassembled WGS sequence"/>
</dbReference>
<name>A0ABS4GLF0_9BACL</name>
<reference evidence="1 2" key="1">
    <citation type="submission" date="2021-03" db="EMBL/GenBank/DDBJ databases">
        <title>Genomic Encyclopedia of Type Strains, Phase IV (KMG-IV): sequencing the most valuable type-strain genomes for metagenomic binning, comparative biology and taxonomic classification.</title>
        <authorList>
            <person name="Goeker M."/>
        </authorList>
    </citation>
    <scope>NUCLEOTIDE SEQUENCE [LARGE SCALE GENOMIC DNA]</scope>
    <source>
        <strain evidence="1 2">DSM 24738</strain>
    </source>
</reference>
<keyword evidence="2" id="KW-1185">Reference proteome</keyword>
<comment type="caution">
    <text evidence="1">The sequence shown here is derived from an EMBL/GenBank/DDBJ whole genome shotgun (WGS) entry which is preliminary data.</text>
</comment>
<evidence type="ECO:0000313" key="2">
    <source>
        <dbReference type="Proteomes" id="UP001519343"/>
    </source>
</evidence>
<gene>
    <name evidence="1" type="ORF">J2Z37_001064</name>
</gene>
<accession>A0ABS4GLF0</accession>
<evidence type="ECO:0000313" key="1">
    <source>
        <dbReference type="EMBL" id="MBP1931067.1"/>
    </source>
</evidence>
<protein>
    <submittedName>
        <fullName evidence="1">Uncharacterized protein</fullName>
    </submittedName>
</protein>